<evidence type="ECO:0000256" key="5">
    <source>
        <dbReference type="ARBA" id="ARBA00023237"/>
    </source>
</evidence>
<keyword evidence="10" id="KW-1185">Reference proteome</keyword>
<feature type="signal peptide" evidence="6">
    <location>
        <begin position="1"/>
        <end position="23"/>
    </location>
</feature>
<dbReference type="InterPro" id="IPR012944">
    <property type="entry name" value="SusD_RagB_dom"/>
</dbReference>
<evidence type="ECO:0000256" key="6">
    <source>
        <dbReference type="SAM" id="SignalP"/>
    </source>
</evidence>
<evidence type="ECO:0000259" key="8">
    <source>
        <dbReference type="Pfam" id="PF14322"/>
    </source>
</evidence>
<keyword evidence="3 6" id="KW-0732">Signal</keyword>
<evidence type="ECO:0000259" key="7">
    <source>
        <dbReference type="Pfam" id="PF07980"/>
    </source>
</evidence>
<evidence type="ECO:0000256" key="4">
    <source>
        <dbReference type="ARBA" id="ARBA00023136"/>
    </source>
</evidence>
<dbReference type="GO" id="GO:0009279">
    <property type="term" value="C:cell outer membrane"/>
    <property type="evidence" value="ECO:0007669"/>
    <property type="project" value="UniProtKB-SubCell"/>
</dbReference>
<keyword evidence="5" id="KW-0998">Cell outer membrane</keyword>
<evidence type="ECO:0000256" key="2">
    <source>
        <dbReference type="ARBA" id="ARBA00006275"/>
    </source>
</evidence>
<feature type="chain" id="PRO_5011633393" evidence="6">
    <location>
        <begin position="24"/>
        <end position="631"/>
    </location>
</feature>
<dbReference type="Pfam" id="PF07980">
    <property type="entry name" value="SusD_RagB"/>
    <property type="match status" value="1"/>
</dbReference>
<dbReference type="PROSITE" id="PS51257">
    <property type="entry name" value="PROKAR_LIPOPROTEIN"/>
    <property type="match status" value="1"/>
</dbReference>
<dbReference type="CDD" id="cd12956">
    <property type="entry name" value="CBM_SusE-F_like"/>
    <property type="match status" value="1"/>
</dbReference>
<feature type="domain" description="SusD-like N-terminal" evidence="8">
    <location>
        <begin position="137"/>
        <end position="235"/>
    </location>
</feature>
<comment type="subcellular location">
    <subcellularLocation>
        <location evidence="1">Cell outer membrane</location>
    </subcellularLocation>
</comment>
<keyword evidence="4" id="KW-0472">Membrane</keyword>
<gene>
    <name evidence="9" type="ORF">SAMN05421540_102172</name>
</gene>
<accession>A0A1H3WX09</accession>
<dbReference type="STRING" id="908615.SAMN05421540_102172"/>
<dbReference type="InterPro" id="IPR011990">
    <property type="entry name" value="TPR-like_helical_dom_sf"/>
</dbReference>
<reference evidence="9 10" key="1">
    <citation type="submission" date="2016-10" db="EMBL/GenBank/DDBJ databases">
        <authorList>
            <person name="de Groot N.N."/>
        </authorList>
    </citation>
    <scope>NUCLEOTIDE SEQUENCE [LARGE SCALE GENOMIC DNA]</scope>
    <source>
        <strain evidence="9 10">DSM 23581</strain>
    </source>
</reference>
<organism evidence="9 10">
    <name type="scientific">Psychroflexus halocasei</name>
    <dbReference type="NCBI Taxonomy" id="908615"/>
    <lineage>
        <taxon>Bacteria</taxon>
        <taxon>Pseudomonadati</taxon>
        <taxon>Bacteroidota</taxon>
        <taxon>Flavobacteriia</taxon>
        <taxon>Flavobacteriales</taxon>
        <taxon>Flavobacteriaceae</taxon>
        <taxon>Psychroflexus</taxon>
    </lineage>
</organism>
<dbReference type="SUPFAM" id="SSF48452">
    <property type="entry name" value="TPR-like"/>
    <property type="match status" value="1"/>
</dbReference>
<dbReference type="InterPro" id="IPR033985">
    <property type="entry name" value="SusD-like_N"/>
</dbReference>
<dbReference type="Gene3D" id="1.10.3780.10">
    <property type="entry name" value="SusD-like"/>
    <property type="match status" value="2"/>
</dbReference>
<feature type="domain" description="RagB/SusD" evidence="7">
    <location>
        <begin position="470"/>
        <end position="631"/>
    </location>
</feature>
<dbReference type="Pfam" id="PF14322">
    <property type="entry name" value="SusD-like_3"/>
    <property type="match status" value="1"/>
</dbReference>
<evidence type="ECO:0000256" key="1">
    <source>
        <dbReference type="ARBA" id="ARBA00004442"/>
    </source>
</evidence>
<dbReference type="Gene3D" id="1.25.40.10">
    <property type="entry name" value="Tetratricopeptide repeat domain"/>
    <property type="match status" value="2"/>
</dbReference>
<name>A0A1H3WX09_9FLAO</name>
<evidence type="ECO:0000313" key="10">
    <source>
        <dbReference type="Proteomes" id="UP000198820"/>
    </source>
</evidence>
<proteinExistence type="inferred from homology"/>
<evidence type="ECO:0000256" key="3">
    <source>
        <dbReference type="ARBA" id="ARBA00022729"/>
    </source>
</evidence>
<comment type="similarity">
    <text evidence="2">Belongs to the SusD family.</text>
</comment>
<sequence length="631" mass="69725">MMKIKFNTLLVALISFFTLVSCHDDLNQTPIDPDSTTEEDVFANASQAKGALAKLYASLALTGQQGPAGQPDISGIDEGFSQFSRMLFNLNELTTDQAIVGWGDPGLPDLHGLSWSSGNDFTEAMYYRLAQEVSFTNSFISNAELLADEEVNQFIAEARFLRAFAYYNLMDLYGNVPLTTEISTELPQQASREEIFNFVEEELLEIEDQLADSGANEYGRVDRVAAWALLSRLYLNAESFIGTPRYNDAVTYSEKVINSSYSINTTDANGNGSAYDELFLADNNTNGAQKEFIFTLNFDGIQSQTFGGTTFLVHAAVGGTMNPAEFGINGGWAGNRTTKSFVNKFVKTNAELNASIGPVSDWGIIGNSTPNGWADPDTDMYEASPNVFKIFTELTEGELKFRKNDDWSVSFGGENGNLIPDGDNIIVETTGRVVITLNLNNNTYTIQSIYESLPDARAMFYTDGQTLEINDVSTFEDGFAVTKFRNIDSNGNPGSDSTGDFVDTDLPVIRLAEIYLNYAEATLRGGGGNASRAVNLINELRERAYGNNSANITSGDLDLQFVLDERSRELYWEGLRRTDLIRYEQFTTNQYLWPFKGGVKDGVSAPTYRRLFPIPNDLLTINPNLTQNDGY</sequence>
<evidence type="ECO:0000313" key="9">
    <source>
        <dbReference type="EMBL" id="SDZ91679.1"/>
    </source>
</evidence>
<protein>
    <submittedName>
        <fullName evidence="9">Starch-binding associating with outer membrane</fullName>
    </submittedName>
</protein>
<dbReference type="AlphaFoldDB" id="A0A1H3WX09"/>
<dbReference type="Gene3D" id="1.25.40.390">
    <property type="match status" value="2"/>
</dbReference>
<dbReference type="Proteomes" id="UP000198820">
    <property type="component" value="Unassembled WGS sequence"/>
</dbReference>
<dbReference type="EMBL" id="FNQF01000002">
    <property type="protein sequence ID" value="SDZ91679.1"/>
    <property type="molecule type" value="Genomic_DNA"/>
</dbReference>